<dbReference type="RefSeq" id="WP_278223827.1">
    <property type="nucleotide sequence ID" value="NZ_JAKZMO010000041.1"/>
</dbReference>
<name>A0ABT6GZI1_MYCGU</name>
<comment type="caution">
    <text evidence="1">The sequence shown here is derived from an EMBL/GenBank/DDBJ whole genome shotgun (WGS) entry which is preliminary data.</text>
</comment>
<protein>
    <submittedName>
        <fullName evidence="1">Uncharacterized protein</fullName>
    </submittedName>
</protein>
<evidence type="ECO:0000313" key="2">
    <source>
        <dbReference type="Proteomes" id="UP001154266"/>
    </source>
</evidence>
<dbReference type="Proteomes" id="UP001154266">
    <property type="component" value="Unassembled WGS sequence"/>
</dbReference>
<gene>
    <name evidence="1" type="ORF">MNO81_28335</name>
</gene>
<dbReference type="EMBL" id="JAKZMO010000041">
    <property type="protein sequence ID" value="MDG5486721.1"/>
    <property type="molecule type" value="Genomic_DNA"/>
</dbReference>
<reference evidence="1" key="1">
    <citation type="journal article" date="2023" name="Environ. Microbiol.">
        <title>The 2-methylpropene degradation pathway in Mycobacteriaceae family strains.</title>
        <authorList>
            <person name="Helbich S."/>
            <person name="Barrantes I."/>
            <person name="Dos Anjos Borges L.G."/>
            <person name="Pieper D.H."/>
            <person name="Vainshtein Y."/>
            <person name="Sohn K."/>
            <person name="Engesser K.H."/>
        </authorList>
    </citation>
    <scope>NUCLEOTIDE SEQUENCE</scope>
    <source>
        <strain evidence="1">IBE100</strain>
    </source>
</reference>
<sequence length="149" mass="15924">MTTTTTYEVVKYDGDDANGVAGIVSMLLAQNFANYPKRIPIARRVSRPISVYSTDTQTACTAVFRTDGATVHNDIGGRPSVTVKATVDQIMDVSQLKMKAGGLLPVGFFTKRGFAVLGAIATGKLVVRGLFVHPVTALRFIALMSIVES</sequence>
<organism evidence="1 2">
    <name type="scientific">Mycolicibacterium gadium</name>
    <name type="common">Mycobacterium gadium</name>
    <dbReference type="NCBI Taxonomy" id="1794"/>
    <lineage>
        <taxon>Bacteria</taxon>
        <taxon>Bacillati</taxon>
        <taxon>Actinomycetota</taxon>
        <taxon>Actinomycetes</taxon>
        <taxon>Mycobacteriales</taxon>
        <taxon>Mycobacteriaceae</taxon>
        <taxon>Mycolicibacterium</taxon>
    </lineage>
</organism>
<evidence type="ECO:0000313" key="1">
    <source>
        <dbReference type="EMBL" id="MDG5486721.1"/>
    </source>
</evidence>
<proteinExistence type="predicted"/>
<accession>A0ABT6GZI1</accession>
<keyword evidence="2" id="KW-1185">Reference proteome</keyword>